<evidence type="ECO:0000256" key="2">
    <source>
        <dbReference type="SAM" id="Phobius"/>
    </source>
</evidence>
<keyword evidence="2" id="KW-0472">Membrane</keyword>
<keyword evidence="4" id="KW-1185">Reference proteome</keyword>
<evidence type="ECO:0000313" key="4">
    <source>
        <dbReference type="Proteomes" id="UP000637906"/>
    </source>
</evidence>
<dbReference type="EMBL" id="BNGU01000013">
    <property type="protein sequence ID" value="GHM59428.1"/>
    <property type="molecule type" value="Genomic_DNA"/>
</dbReference>
<accession>A0A8J3HPS1</accession>
<feature type="transmembrane region" description="Helical" evidence="2">
    <location>
        <begin position="393"/>
        <end position="412"/>
    </location>
</feature>
<evidence type="ECO:0000313" key="3">
    <source>
        <dbReference type="EMBL" id="GHM59428.1"/>
    </source>
</evidence>
<dbReference type="AlphaFoldDB" id="A0A8J3HPS1"/>
<sequence>MNDSSQLINNNIDSQVNFLKDWYTPKIMKASLGDITTKEYIDKKTSAIIAVQSESSVEAYGLENDKKQDQEAIRNAVSKEFEQALQLLDKTKLPVCFIRGIPHYDEGYQAQIAGHYVFLYFFHDNEGKKSVLVVDPQGSKFGDRLTDQKEKAIDEEFVDIIRHAAKENEAQIYVSQDVIQQDGRSCGPVSVELARAFYEASSNENKKEKLFEILKDSQLKSTKLNDNSTLEYQLCKLGNSIISQKIIDDFNNKVKHEFTDNGKKSIEEVGGQKIREAHYHASTLINEKGIESIKSGEENYDKNIKPFLKELGASDDLLSNICSSFKSGIITGTPFLNQEQIQQAQQKRGEILGTKKQKRVSINPSNKHKSSKSESHNNAQDHKPAEKSEFSKIIATTAAFIGVALLCSAILIDIKKEFKIGGIVLSSVMLISAVTCFFLPGKTQESKMTIDIETPLIKTTTATVQLP</sequence>
<gene>
    <name evidence="3" type="ORF">sL5_04210</name>
</gene>
<proteinExistence type="predicted"/>
<feature type="region of interest" description="Disordered" evidence="1">
    <location>
        <begin position="346"/>
        <end position="386"/>
    </location>
</feature>
<name>A0A8J3HPS1_9RICK</name>
<keyword evidence="2" id="KW-1133">Transmembrane helix</keyword>
<organism evidence="3 4">
    <name type="scientific">Candidatus Mesenet longicola</name>
    <dbReference type="NCBI Taxonomy" id="1892558"/>
    <lineage>
        <taxon>Bacteria</taxon>
        <taxon>Pseudomonadati</taxon>
        <taxon>Pseudomonadota</taxon>
        <taxon>Alphaproteobacteria</taxon>
        <taxon>Rickettsiales</taxon>
        <taxon>Anaplasmataceae</taxon>
        <taxon>Candidatus Mesenet</taxon>
    </lineage>
</organism>
<keyword evidence="2" id="KW-0812">Transmembrane</keyword>
<protein>
    <submittedName>
        <fullName evidence="3">Uncharacterized protein</fullName>
    </submittedName>
</protein>
<feature type="transmembrane region" description="Helical" evidence="2">
    <location>
        <begin position="418"/>
        <end position="439"/>
    </location>
</feature>
<comment type="caution">
    <text evidence="3">The sequence shown here is derived from an EMBL/GenBank/DDBJ whole genome shotgun (WGS) entry which is preliminary data.</text>
</comment>
<evidence type="ECO:0000256" key="1">
    <source>
        <dbReference type="SAM" id="MobiDB-lite"/>
    </source>
</evidence>
<feature type="compositionally biased region" description="Basic and acidic residues" evidence="1">
    <location>
        <begin position="371"/>
        <end position="386"/>
    </location>
</feature>
<reference evidence="3 4" key="1">
    <citation type="journal article" date="2021" name="Microb. Ecol.">
        <title>Candidatus Mesenet longicola: Novel Endosymbionts of Brontispa longissima that Induce Cytoplasmic Incompatibility.</title>
        <authorList>
            <person name="Takano S."/>
            <person name="Gotoh Y."/>
            <person name="Hayashi T."/>
        </authorList>
    </citation>
    <scope>NUCLEOTIDE SEQUENCE [LARGE SCALE GENOMIC DNA]</scope>
    <source>
        <strain evidence="3">L5</strain>
    </source>
</reference>
<dbReference type="Proteomes" id="UP000637906">
    <property type="component" value="Unassembled WGS sequence"/>
</dbReference>